<evidence type="ECO:0000256" key="1">
    <source>
        <dbReference type="SAM" id="MobiDB-lite"/>
    </source>
</evidence>
<gene>
    <name evidence="2" type="ORF">HG542_11340</name>
</gene>
<feature type="compositionally biased region" description="Polar residues" evidence="1">
    <location>
        <begin position="23"/>
        <end position="34"/>
    </location>
</feature>
<sequence length="231" mass="25674">MLLSSVRTRSSTTTPRHGRNAMTRASASAPSAQHSRPRIRGRRLSVAALIASALLAVPTTASAASDSHPALLASKQLNISMQAQQKSNWCWAGSGNTIATWFGRNYSQNQFCNAAFNRQQGTTCPNNQATLGNVQNALDWAGINSGSYVSGWLRYSTVQTEIDNNRPIETRIQWSSGGGHMHVLYGYDDSNSWVYWGDPWPSNDRYNWASHDWYVNNDQFSWTHSLYRIGA</sequence>
<dbReference type="Gene3D" id="3.90.70.10">
    <property type="entry name" value="Cysteine proteinases"/>
    <property type="match status" value="1"/>
</dbReference>
<dbReference type="InterPro" id="IPR022118">
    <property type="entry name" value="Peptidase_C70_AvrRpt2"/>
</dbReference>
<dbReference type="Pfam" id="PF12385">
    <property type="entry name" value="Peptidase_C70"/>
    <property type="match status" value="1"/>
</dbReference>
<feature type="region of interest" description="Disordered" evidence="1">
    <location>
        <begin position="1"/>
        <end position="38"/>
    </location>
</feature>
<feature type="compositionally biased region" description="Low complexity" evidence="1">
    <location>
        <begin position="1"/>
        <end position="15"/>
    </location>
</feature>
<dbReference type="Proteomes" id="UP000587462">
    <property type="component" value="Unassembled WGS sequence"/>
</dbReference>
<comment type="caution">
    <text evidence="2">The sequence shown here is derived from an EMBL/GenBank/DDBJ whole genome shotgun (WGS) entry which is preliminary data.</text>
</comment>
<dbReference type="EMBL" id="JABBXF010000021">
    <property type="protein sequence ID" value="NVK78257.1"/>
    <property type="molecule type" value="Genomic_DNA"/>
</dbReference>
<evidence type="ECO:0000313" key="3">
    <source>
        <dbReference type="Proteomes" id="UP000587462"/>
    </source>
</evidence>
<accession>A0A7Y7E7H5</accession>
<keyword evidence="3" id="KW-1185">Reference proteome</keyword>
<reference evidence="2 3" key="1">
    <citation type="submission" date="2020-04" db="EMBL/GenBank/DDBJ databases">
        <title>Draft Genome Sequence of Streptomyces morookaense DSM 40503, an 8-azaguanine-producing strain.</title>
        <authorList>
            <person name="Qi J."/>
            <person name="Gao J.-M."/>
        </authorList>
    </citation>
    <scope>NUCLEOTIDE SEQUENCE [LARGE SCALE GENOMIC DNA]</scope>
    <source>
        <strain evidence="2 3">DSM 40503</strain>
    </source>
</reference>
<proteinExistence type="predicted"/>
<dbReference type="AlphaFoldDB" id="A0A7Y7E7H5"/>
<evidence type="ECO:0000313" key="2">
    <source>
        <dbReference type="EMBL" id="NVK78257.1"/>
    </source>
</evidence>
<organism evidence="2 3">
    <name type="scientific">Streptomyces morookaense</name>
    <name type="common">Streptoverticillium morookaense</name>
    <dbReference type="NCBI Taxonomy" id="1970"/>
    <lineage>
        <taxon>Bacteria</taxon>
        <taxon>Bacillati</taxon>
        <taxon>Actinomycetota</taxon>
        <taxon>Actinomycetes</taxon>
        <taxon>Kitasatosporales</taxon>
        <taxon>Streptomycetaceae</taxon>
        <taxon>Streptomyces</taxon>
    </lineage>
</organism>
<protein>
    <submittedName>
        <fullName evidence="2">C39 family peptidase</fullName>
    </submittedName>
</protein>
<name>A0A7Y7E7H5_STRMO</name>